<comment type="subunit">
    <text evidence="4">Homohexamer; trimer of dimers.</text>
</comment>
<feature type="binding site" evidence="4">
    <location>
        <begin position="110"/>
        <end position="112"/>
    </location>
    <ligand>
        <name>acetyl-CoA</name>
        <dbReference type="ChEBI" id="CHEBI:57288"/>
    </ligand>
</feature>
<keyword evidence="7" id="KW-1185">Reference proteome</keyword>
<dbReference type="InterPro" id="IPR051554">
    <property type="entry name" value="Acetyltransferase_Eis"/>
</dbReference>
<keyword evidence="3 4" id="KW-0012">Acyltransferase</keyword>
<dbReference type="SUPFAM" id="SSF55729">
    <property type="entry name" value="Acyl-CoA N-acyltransferases (Nat)"/>
    <property type="match status" value="1"/>
</dbReference>
<dbReference type="Pfam" id="PF13530">
    <property type="entry name" value="SCP2_2"/>
    <property type="match status" value="1"/>
</dbReference>
<name>A0A2M9D9K9_9MICO</name>
<evidence type="ECO:0000256" key="4">
    <source>
        <dbReference type="HAMAP-Rule" id="MF_01812"/>
    </source>
</evidence>
<feature type="binding site" evidence="4">
    <location>
        <begin position="146"/>
        <end position="147"/>
    </location>
    <ligand>
        <name>acetyl-CoA</name>
        <dbReference type="ChEBI" id="CHEBI:57288"/>
    </ligand>
</feature>
<protein>
    <submittedName>
        <fullName evidence="6">Putative acetyltransferase</fullName>
    </submittedName>
</protein>
<dbReference type="PROSITE" id="PS51186">
    <property type="entry name" value="GNAT"/>
    <property type="match status" value="1"/>
</dbReference>
<feature type="domain" description="N-acetyltransferase" evidence="5">
    <location>
        <begin position="23"/>
        <end position="177"/>
    </location>
</feature>
<reference evidence="6 7" key="1">
    <citation type="submission" date="2017-11" db="EMBL/GenBank/DDBJ databases">
        <title>Genomic Encyclopedia of Archaeal and Bacterial Type Strains, Phase II (KMG-II): From Individual Species to Whole Genera.</title>
        <authorList>
            <person name="Goeker M."/>
        </authorList>
    </citation>
    <scope>NUCLEOTIDE SEQUENCE [LARGE SCALE GENOMIC DNA]</scope>
    <source>
        <strain evidence="6 7">DSM 16400</strain>
    </source>
</reference>
<accession>A0A2M9D9K9</accession>
<dbReference type="Gene3D" id="3.30.1050.10">
    <property type="entry name" value="SCP2 sterol-binding domain"/>
    <property type="match status" value="1"/>
</dbReference>
<dbReference type="InterPro" id="IPR036527">
    <property type="entry name" value="SCP2_sterol-bd_dom_sf"/>
</dbReference>
<dbReference type="Gene3D" id="3.40.630.30">
    <property type="match status" value="2"/>
</dbReference>
<evidence type="ECO:0000256" key="3">
    <source>
        <dbReference type="ARBA" id="ARBA00023315"/>
    </source>
</evidence>
<dbReference type="InterPro" id="IPR000182">
    <property type="entry name" value="GNAT_dom"/>
</dbReference>
<dbReference type="Proteomes" id="UP000231742">
    <property type="component" value="Unassembled WGS sequence"/>
</dbReference>
<dbReference type="RefSeq" id="WP_100389019.1">
    <property type="nucleotide sequence ID" value="NZ_BMZU01000001.1"/>
</dbReference>
<feature type="active site" description="Proton donor" evidence="4">
    <location>
        <position position="151"/>
    </location>
</feature>
<dbReference type="EMBL" id="PGFH01000001">
    <property type="protein sequence ID" value="PJJ82421.1"/>
    <property type="molecule type" value="Genomic_DNA"/>
</dbReference>
<dbReference type="PANTHER" id="PTHR37817:SF1">
    <property type="entry name" value="N-ACETYLTRANSFERASE EIS"/>
    <property type="match status" value="1"/>
</dbReference>
<dbReference type="SUPFAM" id="SSF55718">
    <property type="entry name" value="SCP-like"/>
    <property type="match status" value="1"/>
</dbReference>
<evidence type="ECO:0000259" key="5">
    <source>
        <dbReference type="PROSITE" id="PS51186"/>
    </source>
</evidence>
<dbReference type="CDD" id="cd04301">
    <property type="entry name" value="NAT_SF"/>
    <property type="match status" value="1"/>
</dbReference>
<dbReference type="HAMAP" id="MF_01812">
    <property type="entry name" value="Eis"/>
    <property type="match status" value="1"/>
</dbReference>
<dbReference type="OrthoDB" id="8399956at2"/>
<dbReference type="InterPro" id="IPR016181">
    <property type="entry name" value="Acyl_CoA_acyltransferase"/>
</dbReference>
<comment type="similarity">
    <text evidence="1 4">Belongs to the acetyltransferase Eis family.</text>
</comment>
<evidence type="ECO:0000256" key="1">
    <source>
        <dbReference type="ARBA" id="ARBA00009213"/>
    </source>
</evidence>
<evidence type="ECO:0000256" key="2">
    <source>
        <dbReference type="ARBA" id="ARBA00022679"/>
    </source>
</evidence>
<keyword evidence="2 4" id="KW-0808">Transferase</keyword>
<dbReference type="AlphaFoldDB" id="A0A2M9D9K9"/>
<feature type="active site" description="Proton acceptor; via carboxylate" evidence="4">
    <location>
        <position position="439"/>
    </location>
</feature>
<dbReference type="GO" id="GO:0030649">
    <property type="term" value="P:aminoglycoside antibiotic catabolic process"/>
    <property type="evidence" value="ECO:0007669"/>
    <property type="project" value="TreeGrafter"/>
</dbReference>
<comment type="caution">
    <text evidence="6">The sequence shown here is derived from an EMBL/GenBank/DDBJ whole genome shotgun (WGS) entry which is preliminary data.</text>
</comment>
<dbReference type="InterPro" id="IPR022902">
    <property type="entry name" value="NAcTrfase_Eis"/>
</dbReference>
<dbReference type="GO" id="GO:0034069">
    <property type="term" value="F:aminoglycoside N-acetyltransferase activity"/>
    <property type="evidence" value="ECO:0007669"/>
    <property type="project" value="TreeGrafter"/>
</dbReference>
<dbReference type="PANTHER" id="PTHR37817">
    <property type="entry name" value="N-ACETYLTRANSFERASE EIS"/>
    <property type="match status" value="1"/>
</dbReference>
<dbReference type="Pfam" id="PF13527">
    <property type="entry name" value="Acetyltransf_9"/>
    <property type="match status" value="1"/>
</dbReference>
<evidence type="ECO:0000313" key="7">
    <source>
        <dbReference type="Proteomes" id="UP000231742"/>
    </source>
</evidence>
<dbReference type="InterPro" id="IPR041380">
    <property type="entry name" value="Acetyltransf_17"/>
</dbReference>
<dbReference type="InterPro" id="IPR025559">
    <property type="entry name" value="Eis_dom"/>
</dbReference>
<proteinExistence type="inferred from homology"/>
<organism evidence="6 7">
    <name type="scientific">Salinibacterium amurskyense</name>
    <dbReference type="NCBI Taxonomy" id="205941"/>
    <lineage>
        <taxon>Bacteria</taxon>
        <taxon>Bacillati</taxon>
        <taxon>Actinomycetota</taxon>
        <taxon>Actinomycetes</taxon>
        <taxon>Micrococcales</taxon>
        <taxon>Microbacteriaceae</taxon>
        <taxon>Salinibacterium</taxon>
    </lineage>
</organism>
<evidence type="ECO:0000313" key="6">
    <source>
        <dbReference type="EMBL" id="PJJ82421.1"/>
    </source>
</evidence>
<dbReference type="Pfam" id="PF17668">
    <property type="entry name" value="Acetyltransf_17"/>
    <property type="match status" value="1"/>
</dbReference>
<gene>
    <name evidence="6" type="ORF">CLV85_1621</name>
</gene>
<sequence length="439" mass="48029">MTNDFAHHPVDPTSAASLAASGFQYDLVDTTDRAAFEAWFQADSRGFHGPAMSKEQIDSGFAGITYRRTVGVWDDRLVAPEVPVATVSSWTEQVTVPGNRSIDAWAISSVTVSPTHRRRGIARALLEGELRSAVDMGLPMATLTVSESTIYGRFGFGQAVFAADLTIDTTRATIPVRERRGVLQHVAPSVFVAEAPTVFERIRLSTPGQINVWPLRWEQIAGTAPGDEEYTKNTRVVRFDDEDGTPRGFVVYRVTGGGLDFTNHKLTVDYLLAETPEAYEALWRYVLEVDLVREVKAELRSVDEPLLWLLSDMRAARVSPIDHLWLRILDVPASLNARSYSSAGMIAFEVSDELGFANGRYVLETDDQGMPTASRVENLPEGVPAVSLSVNELSSLYLGGVSASSLIAAGRIGELNPGAGAAIERIFHSPTTPWLSVWF</sequence>
<dbReference type="NCBIfam" id="NF002367">
    <property type="entry name" value="PRK01346.1-4"/>
    <property type="match status" value="1"/>
</dbReference>
<feature type="binding site" evidence="4">
    <location>
        <begin position="118"/>
        <end position="123"/>
    </location>
    <ligand>
        <name>acetyl-CoA</name>
        <dbReference type="ChEBI" id="CHEBI:57288"/>
    </ligand>
</feature>